<accession>A0ABU1IM94</accession>
<dbReference type="Proteomes" id="UP001185012">
    <property type="component" value="Unassembled WGS sequence"/>
</dbReference>
<sequence length="71" mass="7827">MGSFYRVKVSSVKAVLFHDRLDVAACRAFQLVPLLPISIVFTWREAWFSGGVDSATHGAKTENQAKTDLSV</sequence>
<organism evidence="1 2">
    <name type="scientific">Desmospora profundinema</name>
    <dbReference type="NCBI Taxonomy" id="1571184"/>
    <lineage>
        <taxon>Bacteria</taxon>
        <taxon>Bacillati</taxon>
        <taxon>Bacillota</taxon>
        <taxon>Bacilli</taxon>
        <taxon>Bacillales</taxon>
        <taxon>Thermoactinomycetaceae</taxon>
        <taxon>Desmospora</taxon>
    </lineage>
</organism>
<proteinExistence type="predicted"/>
<name>A0ABU1IM94_9BACL</name>
<protein>
    <submittedName>
        <fullName evidence="1">Uncharacterized protein</fullName>
    </submittedName>
</protein>
<comment type="caution">
    <text evidence="1">The sequence shown here is derived from an EMBL/GenBank/DDBJ whole genome shotgun (WGS) entry which is preliminary data.</text>
</comment>
<keyword evidence="2" id="KW-1185">Reference proteome</keyword>
<gene>
    <name evidence="1" type="ORF">JOE21_001270</name>
</gene>
<evidence type="ECO:0000313" key="2">
    <source>
        <dbReference type="Proteomes" id="UP001185012"/>
    </source>
</evidence>
<evidence type="ECO:0000313" key="1">
    <source>
        <dbReference type="EMBL" id="MDR6225279.1"/>
    </source>
</evidence>
<dbReference type="EMBL" id="JAVDQG010000002">
    <property type="protein sequence ID" value="MDR6225279.1"/>
    <property type="molecule type" value="Genomic_DNA"/>
</dbReference>
<reference evidence="1 2" key="1">
    <citation type="submission" date="2023-07" db="EMBL/GenBank/DDBJ databases">
        <title>Genomic Encyclopedia of Type Strains, Phase IV (KMG-IV): sequencing the most valuable type-strain genomes for metagenomic binning, comparative biology and taxonomic classification.</title>
        <authorList>
            <person name="Goeker M."/>
        </authorList>
    </citation>
    <scope>NUCLEOTIDE SEQUENCE [LARGE SCALE GENOMIC DNA]</scope>
    <source>
        <strain evidence="1 2">DSM 45903</strain>
    </source>
</reference>